<evidence type="ECO:0000313" key="5">
    <source>
        <dbReference type="EMBL" id="KAJ8315258.1"/>
    </source>
</evidence>
<name>A0ABQ9FD71_TEGGR</name>
<evidence type="ECO:0000256" key="4">
    <source>
        <dbReference type="ARBA" id="ARBA00022803"/>
    </source>
</evidence>
<gene>
    <name evidence="5" type="ORF">KUTeg_007408</name>
</gene>
<dbReference type="SUPFAM" id="SSF48452">
    <property type="entry name" value="TPR-like"/>
    <property type="match status" value="1"/>
</dbReference>
<dbReference type="InterPro" id="IPR033891">
    <property type="entry name" value="TTC38"/>
</dbReference>
<evidence type="ECO:0000256" key="2">
    <source>
        <dbReference type="ARBA" id="ARBA00019992"/>
    </source>
</evidence>
<dbReference type="Proteomes" id="UP001217089">
    <property type="component" value="Unassembled WGS sequence"/>
</dbReference>
<dbReference type="PANTHER" id="PTHR16263">
    <property type="entry name" value="TETRATRICOPEPTIDE REPEAT PROTEIN 38"/>
    <property type="match status" value="1"/>
</dbReference>
<keyword evidence="4" id="KW-0802">TPR repeat</keyword>
<dbReference type="PANTHER" id="PTHR16263:SF4">
    <property type="entry name" value="TETRATRICOPEPTIDE REPEAT PROTEIN 38"/>
    <property type="match status" value="1"/>
</dbReference>
<dbReference type="Gene3D" id="1.25.40.10">
    <property type="entry name" value="Tetratricopeptide repeat domain"/>
    <property type="match status" value="1"/>
</dbReference>
<evidence type="ECO:0000256" key="1">
    <source>
        <dbReference type="ARBA" id="ARBA00005857"/>
    </source>
</evidence>
<evidence type="ECO:0000256" key="3">
    <source>
        <dbReference type="ARBA" id="ARBA00022737"/>
    </source>
</evidence>
<comment type="caution">
    <text evidence="5">The sequence shown here is derived from an EMBL/GenBank/DDBJ whole genome shotgun (WGS) entry which is preliminary data.</text>
</comment>
<dbReference type="InterPro" id="IPR011990">
    <property type="entry name" value="TPR-like_helical_dom_sf"/>
</dbReference>
<sequence>MKLHHDHWRDCQEWIDYGTPMSTTSNETCKLYDAALTQYVCYYDDPTLGGIMGCLDRLVKNEPNFVLAHVFKNGLDAIAVANSVRTDEEFAKSVNHMVTLGKTQNISDRERKHVMAVKQWTDGNLAQAAGIWDDIVCAYPRDMLAIKFCEMSNFYLGQKQQLRDNMAGIIPQWKSSMPLYGYLYGMYAFGLCETGAYDKAEKKAKMGLEMVEDDPWCSHALVHTYEMAGRFKDALNFIHETENNWNGFGALSGHIYWHEAVYNIEKGNYEEALGVFDNQLKERGEKLQSMLGMYDAFSLLYRLELEGADVKDRWSSILETHKEHFDEHVLAWNDVHLLIGCIGSKNKKAEEQLMDSIRDYIKTSSGYNRGVSKEVLVPLCEGLLAYESGEYDKAVDLVFPIRYKIVKRDIFDQFLIHAAIRSTSKENKQRARFLLEERTALKDNSPLTERLRQKMVSLHDD</sequence>
<dbReference type="CDD" id="cd05804">
    <property type="entry name" value="StaR_like"/>
    <property type="match status" value="1"/>
</dbReference>
<proteinExistence type="inferred from homology"/>
<reference evidence="5 6" key="1">
    <citation type="submission" date="2022-12" db="EMBL/GenBank/DDBJ databases">
        <title>Chromosome-level genome of Tegillarca granosa.</title>
        <authorList>
            <person name="Kim J."/>
        </authorList>
    </citation>
    <scope>NUCLEOTIDE SEQUENCE [LARGE SCALE GENOMIC DNA]</scope>
    <source>
        <strain evidence="5">Teg-2019</strain>
        <tissue evidence="5">Adductor muscle</tissue>
    </source>
</reference>
<dbReference type="EMBL" id="JARBDR010000337">
    <property type="protein sequence ID" value="KAJ8315258.1"/>
    <property type="molecule type" value="Genomic_DNA"/>
</dbReference>
<keyword evidence="6" id="KW-1185">Reference proteome</keyword>
<evidence type="ECO:0000313" key="6">
    <source>
        <dbReference type="Proteomes" id="UP001217089"/>
    </source>
</evidence>
<keyword evidence="3" id="KW-0677">Repeat</keyword>
<comment type="similarity">
    <text evidence="1">Belongs to the TTC38 family.</text>
</comment>
<organism evidence="5 6">
    <name type="scientific">Tegillarca granosa</name>
    <name type="common">Malaysian cockle</name>
    <name type="synonym">Anadara granosa</name>
    <dbReference type="NCBI Taxonomy" id="220873"/>
    <lineage>
        <taxon>Eukaryota</taxon>
        <taxon>Metazoa</taxon>
        <taxon>Spiralia</taxon>
        <taxon>Lophotrochozoa</taxon>
        <taxon>Mollusca</taxon>
        <taxon>Bivalvia</taxon>
        <taxon>Autobranchia</taxon>
        <taxon>Pteriomorphia</taxon>
        <taxon>Arcoida</taxon>
        <taxon>Arcoidea</taxon>
        <taxon>Arcidae</taxon>
        <taxon>Tegillarca</taxon>
    </lineage>
</organism>
<protein>
    <recommendedName>
        <fullName evidence="2">Tetratricopeptide repeat protein 38</fullName>
    </recommendedName>
</protein>
<accession>A0ABQ9FD71</accession>